<dbReference type="PROSITE" id="PS51257">
    <property type="entry name" value="PROKAR_LIPOPROTEIN"/>
    <property type="match status" value="1"/>
</dbReference>
<feature type="chain" id="PRO_5024419272" evidence="1">
    <location>
        <begin position="23"/>
        <end position="188"/>
    </location>
</feature>
<reference evidence="2 3" key="1">
    <citation type="submission" date="2019-09" db="EMBL/GenBank/DDBJ databases">
        <authorList>
            <person name="Kevbrin V."/>
            <person name="Grouzdev D.S."/>
        </authorList>
    </citation>
    <scope>NUCLEOTIDE SEQUENCE [LARGE SCALE GENOMIC DNA]</scope>
    <source>
        <strain evidence="2 3">G-192</strain>
    </source>
</reference>
<evidence type="ECO:0000256" key="1">
    <source>
        <dbReference type="SAM" id="SignalP"/>
    </source>
</evidence>
<protein>
    <submittedName>
        <fullName evidence="2">Uncharacterized protein</fullName>
    </submittedName>
</protein>
<proteinExistence type="predicted"/>
<gene>
    <name evidence="2" type="ORF">F1654_07620</name>
</gene>
<sequence>MTGRTSHFGACAALGVVCLALAACSEGNAPRQAEAGEDRYAVYHLTSLTALHGDLHVSPGAGVFIEFGRAEAVIACEADAMMCQEWPFVFAWPERGAPPSGGWSAGGYEFRIAGQGPRSFCGRTREAYLVEGANEAGWATRVWYHPDFGVYAVMSGQAEDGELVTVERAYTTCDRGLYARSNRGWWPF</sequence>
<organism evidence="2 3">
    <name type="scientific">Alkalicaulis satelles</name>
    <dbReference type="NCBI Taxonomy" id="2609175"/>
    <lineage>
        <taxon>Bacteria</taxon>
        <taxon>Pseudomonadati</taxon>
        <taxon>Pseudomonadota</taxon>
        <taxon>Alphaproteobacteria</taxon>
        <taxon>Maricaulales</taxon>
        <taxon>Maricaulaceae</taxon>
        <taxon>Alkalicaulis</taxon>
    </lineage>
</organism>
<dbReference type="EMBL" id="VWOJ01000002">
    <property type="protein sequence ID" value="KAA5803661.1"/>
    <property type="molecule type" value="Genomic_DNA"/>
</dbReference>
<feature type="signal peptide" evidence="1">
    <location>
        <begin position="1"/>
        <end position="22"/>
    </location>
</feature>
<dbReference type="AlphaFoldDB" id="A0A5M6ZMZ4"/>
<name>A0A5M6ZMZ4_9PROT</name>
<comment type="caution">
    <text evidence="2">The sequence shown here is derived from an EMBL/GenBank/DDBJ whole genome shotgun (WGS) entry which is preliminary data.</text>
</comment>
<evidence type="ECO:0000313" key="3">
    <source>
        <dbReference type="Proteomes" id="UP000325122"/>
    </source>
</evidence>
<keyword evidence="3" id="KW-1185">Reference proteome</keyword>
<dbReference type="Proteomes" id="UP000325122">
    <property type="component" value="Unassembled WGS sequence"/>
</dbReference>
<dbReference type="RefSeq" id="WP_150022929.1">
    <property type="nucleotide sequence ID" value="NZ_VWOJ01000002.1"/>
</dbReference>
<accession>A0A5M6ZMZ4</accession>
<keyword evidence="1" id="KW-0732">Signal</keyword>
<evidence type="ECO:0000313" key="2">
    <source>
        <dbReference type="EMBL" id="KAA5803661.1"/>
    </source>
</evidence>